<dbReference type="GO" id="GO:0005634">
    <property type="term" value="C:nucleus"/>
    <property type="evidence" value="ECO:0007669"/>
    <property type="project" value="TreeGrafter"/>
</dbReference>
<dbReference type="AlphaFoldDB" id="A0A8H7GT92"/>
<dbReference type="Gene3D" id="1.10.10.60">
    <property type="entry name" value="Homeodomain-like"/>
    <property type="match status" value="2"/>
</dbReference>
<evidence type="ECO:0000259" key="2">
    <source>
        <dbReference type="PROSITE" id="PS51253"/>
    </source>
</evidence>
<keyword evidence="4" id="KW-1185">Reference proteome</keyword>
<evidence type="ECO:0000313" key="3">
    <source>
        <dbReference type="EMBL" id="KAF8003294.1"/>
    </source>
</evidence>
<dbReference type="InterPro" id="IPR004875">
    <property type="entry name" value="DDE_SF_endonuclease_dom"/>
</dbReference>
<name>A0A8H7GT92_9ASCO</name>
<dbReference type="SUPFAM" id="SSF46689">
    <property type="entry name" value="Homeodomain-like"/>
    <property type="match status" value="2"/>
</dbReference>
<protein>
    <recommendedName>
        <fullName evidence="2">HTH CENPB-type domain-containing protein</fullName>
    </recommendedName>
</protein>
<dbReference type="OrthoDB" id="125347at2759"/>
<dbReference type="Proteomes" id="UP000649328">
    <property type="component" value="Unassembled WGS sequence"/>
</dbReference>
<dbReference type="PROSITE" id="PS51253">
    <property type="entry name" value="HTH_CENPB"/>
    <property type="match status" value="1"/>
</dbReference>
<dbReference type="InterPro" id="IPR041188">
    <property type="entry name" value="HTH_ABP1_N"/>
</dbReference>
<proteinExistence type="predicted"/>
<dbReference type="InterPro" id="IPR006600">
    <property type="entry name" value="HTH_CenpB_DNA-bd_dom"/>
</dbReference>
<dbReference type="Pfam" id="PF18107">
    <property type="entry name" value="HTH_ABP1_N"/>
    <property type="match status" value="1"/>
</dbReference>
<dbReference type="InterPro" id="IPR009057">
    <property type="entry name" value="Homeodomain-like_sf"/>
</dbReference>
<evidence type="ECO:0000313" key="4">
    <source>
        <dbReference type="Proteomes" id="UP000649328"/>
    </source>
</evidence>
<reference evidence="3" key="1">
    <citation type="submission" date="2020-10" db="EMBL/GenBank/DDBJ databases">
        <title>The Whole-Genome Sequence of Metschnikowia persimmonesis, a Novel Endophytic Yeast Species Isolated from Medicinal Plant Diospyros kaki Thumb.</title>
        <authorList>
            <person name="Rahmat E."/>
            <person name="Kang Y."/>
        </authorList>
    </citation>
    <scope>NUCLEOTIDE SEQUENCE</scope>
    <source>
        <strain evidence="3">KIOM G15050</strain>
    </source>
</reference>
<dbReference type="PANTHER" id="PTHR19303:SF73">
    <property type="entry name" value="PROTEIN PDC2"/>
    <property type="match status" value="1"/>
</dbReference>
<evidence type="ECO:0000256" key="1">
    <source>
        <dbReference type="ARBA" id="ARBA00023125"/>
    </source>
</evidence>
<sequence>MDIVCNTLCGAMGVRRHHPITNNERRLLRKHHRNAKLSLEATAKWFRGTFKRSIAKSTVSESLSAKWAWIDNTSVNGKAKRNRAPKWPLLDKVLFEWLLEQESRSQSTTTETLTWAGRKIWETLPAEAKVDRETGRPVEEPSFSPGWLSRFKKRHEISSRRKNGEVASVPRTAHEEMKRIRLIAKDYPLDSIYSMDECGLYWRRGPAMGLSTVQLPGPTAEEKSRISITLCTNADGSDKLPPHFIGKSENPRAFGVTEKSTSKWEWTSNKIAWMTTEIMVEWLHDFFIHVGDKKVLLLMDNFAPHRCAALQADTPETVRIEFLPANSTSIYQPLDRGIVHDAKQHYLKRLLRKQYHFYNLRSAATAAGSQIAVTKPLVSLKDALWWFYEAWSEKVQPDSIQNCFRKSTLFEESYPEDEADSLEISDEVTQLYNAVVIAGNFENAVDLREFAFPEGENEPPFSAHPTIAELVTCHLPLTKEEEASEDIEAIEPRAVNWAEGVKGGLALLNLLNYSNENSPELRKFVRRAIGVVAKEMDASLIHLTFDDFDTQTRNDETGNLITNSVSAERQRSDIGLQLQMVAALQMNSCGPIVISLDDESHQDEKNHSALLLDCTDNLRDFC</sequence>
<comment type="caution">
    <text evidence="3">The sequence shown here is derived from an EMBL/GenBank/DDBJ whole genome shotgun (WGS) entry which is preliminary data.</text>
</comment>
<dbReference type="InterPro" id="IPR050863">
    <property type="entry name" value="CenT-Element_Derived"/>
</dbReference>
<dbReference type="Pfam" id="PF03221">
    <property type="entry name" value="HTH_Tnp_Tc5"/>
    <property type="match status" value="1"/>
</dbReference>
<dbReference type="PANTHER" id="PTHR19303">
    <property type="entry name" value="TRANSPOSON"/>
    <property type="match status" value="1"/>
</dbReference>
<keyword evidence="1" id="KW-0238">DNA-binding</keyword>
<dbReference type="GO" id="GO:0003677">
    <property type="term" value="F:DNA binding"/>
    <property type="evidence" value="ECO:0007669"/>
    <property type="project" value="UniProtKB-KW"/>
</dbReference>
<feature type="domain" description="HTH CENPB-type" evidence="2">
    <location>
        <begin position="78"/>
        <end position="161"/>
    </location>
</feature>
<dbReference type="SMART" id="SM00674">
    <property type="entry name" value="CENPB"/>
    <property type="match status" value="1"/>
</dbReference>
<dbReference type="EMBL" id="JACBPP010000003">
    <property type="protein sequence ID" value="KAF8003294.1"/>
    <property type="molecule type" value="Genomic_DNA"/>
</dbReference>
<organism evidence="3 4">
    <name type="scientific">Metschnikowia pulcherrima</name>
    <dbReference type="NCBI Taxonomy" id="27326"/>
    <lineage>
        <taxon>Eukaryota</taxon>
        <taxon>Fungi</taxon>
        <taxon>Dikarya</taxon>
        <taxon>Ascomycota</taxon>
        <taxon>Saccharomycotina</taxon>
        <taxon>Pichiomycetes</taxon>
        <taxon>Metschnikowiaceae</taxon>
        <taxon>Metschnikowia</taxon>
    </lineage>
</organism>
<gene>
    <name evidence="3" type="ORF">HF325_002539</name>
</gene>
<accession>A0A8H7GT92</accession>
<dbReference type="Pfam" id="PF03184">
    <property type="entry name" value="DDE_1"/>
    <property type="match status" value="1"/>
</dbReference>